<dbReference type="InterPro" id="IPR007921">
    <property type="entry name" value="CHAP_dom"/>
</dbReference>
<comment type="caution">
    <text evidence="4">The sequence shown here is derived from an EMBL/GenBank/DDBJ whole genome shotgun (WGS) entry which is preliminary data.</text>
</comment>
<accession>R9PQN0</accession>
<sequence>MKVKPYVIRRGDTFRALARHYGITLSQMLDENPDIDNPNLIYVGQIILVPRKDELDTVHAELAAANIGQEYPDWFQVALREEGVTEVGGAGNNPRILEYHASTTLDRASAKLDSTPWCSSFANWCMEQTGRLGTDSAWAKSWLNWGQEIDDPELGCIVVFSRVSQNVSGGHVGFFLNDLGSSVLVLGGNQGQKVSRSSYPKSGVKGSMHYKLLGYRMPL</sequence>
<dbReference type="STRING" id="1331007.AALB_0476"/>
<dbReference type="SUPFAM" id="SSF54001">
    <property type="entry name" value="Cysteine proteinases"/>
    <property type="match status" value="1"/>
</dbReference>
<dbReference type="GO" id="GO:0016787">
    <property type="term" value="F:hydrolase activity"/>
    <property type="evidence" value="ECO:0007669"/>
    <property type="project" value="UniProtKB-KW"/>
</dbReference>
<dbReference type="InterPro" id="IPR036779">
    <property type="entry name" value="LysM_dom_sf"/>
</dbReference>
<keyword evidence="1" id="KW-0732">Signal</keyword>
<organism evidence="4 5">
    <name type="scientific">Agarivorans albus MKT 106</name>
    <dbReference type="NCBI Taxonomy" id="1331007"/>
    <lineage>
        <taxon>Bacteria</taxon>
        <taxon>Pseudomonadati</taxon>
        <taxon>Pseudomonadota</taxon>
        <taxon>Gammaproteobacteria</taxon>
        <taxon>Alteromonadales</taxon>
        <taxon>Alteromonadaceae</taxon>
        <taxon>Agarivorans</taxon>
    </lineage>
</organism>
<evidence type="ECO:0000259" key="3">
    <source>
        <dbReference type="PROSITE" id="PS51782"/>
    </source>
</evidence>
<keyword evidence="5" id="KW-1185">Reference proteome</keyword>
<dbReference type="EMBL" id="BARX01000002">
    <property type="protein sequence ID" value="GAD00396.1"/>
    <property type="molecule type" value="Genomic_DNA"/>
</dbReference>
<dbReference type="OrthoDB" id="8776734at2"/>
<evidence type="ECO:0000313" key="5">
    <source>
        <dbReference type="Proteomes" id="UP000014461"/>
    </source>
</evidence>
<dbReference type="Pfam" id="PF05257">
    <property type="entry name" value="CHAP"/>
    <property type="match status" value="1"/>
</dbReference>
<evidence type="ECO:0000313" key="4">
    <source>
        <dbReference type="EMBL" id="GAD00396.1"/>
    </source>
</evidence>
<evidence type="ECO:0000256" key="2">
    <source>
        <dbReference type="ARBA" id="ARBA00022801"/>
    </source>
</evidence>
<evidence type="ECO:0000256" key="1">
    <source>
        <dbReference type="ARBA" id="ARBA00022729"/>
    </source>
</evidence>
<dbReference type="InterPro" id="IPR018392">
    <property type="entry name" value="LysM"/>
</dbReference>
<feature type="domain" description="LysM" evidence="3">
    <location>
        <begin position="4"/>
        <end position="49"/>
    </location>
</feature>
<dbReference type="InterPro" id="IPR013423">
    <property type="entry name" value="CHP02594"/>
</dbReference>
<keyword evidence="2" id="KW-0378">Hydrolase</keyword>
<dbReference type="Pfam" id="PF01476">
    <property type="entry name" value="LysM"/>
    <property type="match status" value="1"/>
</dbReference>
<dbReference type="Proteomes" id="UP000014461">
    <property type="component" value="Unassembled WGS sequence"/>
</dbReference>
<dbReference type="SMART" id="SM00257">
    <property type="entry name" value="LysM"/>
    <property type="match status" value="1"/>
</dbReference>
<protein>
    <recommendedName>
        <fullName evidence="3">LysM domain-containing protein</fullName>
    </recommendedName>
</protein>
<dbReference type="SUPFAM" id="SSF54106">
    <property type="entry name" value="LysM domain"/>
    <property type="match status" value="1"/>
</dbReference>
<gene>
    <name evidence="4" type="ORF">AALB_0476</name>
</gene>
<reference evidence="4" key="1">
    <citation type="journal article" date="2013" name="Genome Announc.">
        <title>Draft Genome Sequence of Agarivorans albus Strain MKT 106T, an Agarolytic Marine Bacterium.</title>
        <authorList>
            <person name="Yasuike M."/>
            <person name="Nakamura Y."/>
            <person name="Kai W."/>
            <person name="Fujiwara A."/>
            <person name="Fukui Y."/>
            <person name="Satomi M."/>
            <person name="Sano M."/>
        </authorList>
    </citation>
    <scope>NUCLEOTIDE SEQUENCE [LARGE SCALE GENOMIC DNA]</scope>
</reference>
<dbReference type="Gene3D" id="3.10.350.10">
    <property type="entry name" value="LysM domain"/>
    <property type="match status" value="1"/>
</dbReference>
<dbReference type="CDD" id="cd00118">
    <property type="entry name" value="LysM"/>
    <property type="match status" value="1"/>
</dbReference>
<dbReference type="InterPro" id="IPR038765">
    <property type="entry name" value="Papain-like_cys_pep_sf"/>
</dbReference>
<proteinExistence type="predicted"/>
<dbReference type="AlphaFoldDB" id="R9PQN0"/>
<name>R9PQN0_AGAAL</name>
<dbReference type="RefSeq" id="WP_016400164.1">
    <property type="nucleotide sequence ID" value="NZ_BARX01000002.1"/>
</dbReference>
<dbReference type="PROSITE" id="PS51782">
    <property type="entry name" value="LYSM"/>
    <property type="match status" value="1"/>
</dbReference>
<dbReference type="NCBIfam" id="TIGR02594">
    <property type="entry name" value="TIGR02594 family protein"/>
    <property type="match status" value="1"/>
</dbReference>